<dbReference type="InterPro" id="IPR032308">
    <property type="entry name" value="TDBD"/>
</dbReference>
<dbReference type="Proteomes" id="UP001412067">
    <property type="component" value="Unassembled WGS sequence"/>
</dbReference>
<evidence type="ECO:0000256" key="2">
    <source>
        <dbReference type="ARBA" id="ARBA00023242"/>
    </source>
</evidence>
<comment type="caution">
    <text evidence="4">The sequence shown here is derived from an EMBL/GenBank/DDBJ whole genome shotgun (WGS) entry which is preliminary data.</text>
</comment>
<keyword evidence="5" id="KW-1185">Reference proteome</keyword>
<evidence type="ECO:0000256" key="1">
    <source>
        <dbReference type="ARBA" id="ARBA00004123"/>
    </source>
</evidence>
<gene>
    <name evidence="4" type="ORF">KSP40_PGU017455</name>
</gene>
<protein>
    <recommendedName>
        <fullName evidence="3">Tify domain-containing protein</fullName>
    </recommendedName>
</protein>
<comment type="subcellular location">
    <subcellularLocation>
        <location evidence="1">Nucleus</location>
    </subcellularLocation>
</comment>
<name>A0ABR2M5V6_9ASPA</name>
<accession>A0ABR2M5V6</accession>
<organism evidence="4 5">
    <name type="scientific">Platanthera guangdongensis</name>
    <dbReference type="NCBI Taxonomy" id="2320717"/>
    <lineage>
        <taxon>Eukaryota</taxon>
        <taxon>Viridiplantae</taxon>
        <taxon>Streptophyta</taxon>
        <taxon>Embryophyta</taxon>
        <taxon>Tracheophyta</taxon>
        <taxon>Spermatophyta</taxon>
        <taxon>Magnoliopsida</taxon>
        <taxon>Liliopsida</taxon>
        <taxon>Asparagales</taxon>
        <taxon>Orchidaceae</taxon>
        <taxon>Orchidoideae</taxon>
        <taxon>Orchideae</taxon>
        <taxon>Orchidinae</taxon>
        <taxon>Platanthera</taxon>
    </lineage>
</organism>
<feature type="domain" description="Tify" evidence="3">
    <location>
        <begin position="72"/>
        <end position="108"/>
    </location>
</feature>
<keyword evidence="2" id="KW-0539">Nucleus</keyword>
<evidence type="ECO:0000313" key="4">
    <source>
        <dbReference type="EMBL" id="KAK8959302.1"/>
    </source>
</evidence>
<reference evidence="4 5" key="1">
    <citation type="journal article" date="2022" name="Nat. Plants">
        <title>Genomes of leafy and leafless Platanthera orchids illuminate the evolution of mycoheterotrophy.</title>
        <authorList>
            <person name="Li M.H."/>
            <person name="Liu K.W."/>
            <person name="Li Z."/>
            <person name="Lu H.C."/>
            <person name="Ye Q.L."/>
            <person name="Zhang D."/>
            <person name="Wang J.Y."/>
            <person name="Li Y.F."/>
            <person name="Zhong Z.M."/>
            <person name="Liu X."/>
            <person name="Yu X."/>
            <person name="Liu D.K."/>
            <person name="Tu X.D."/>
            <person name="Liu B."/>
            <person name="Hao Y."/>
            <person name="Liao X.Y."/>
            <person name="Jiang Y.T."/>
            <person name="Sun W.H."/>
            <person name="Chen J."/>
            <person name="Chen Y.Q."/>
            <person name="Ai Y."/>
            <person name="Zhai J.W."/>
            <person name="Wu S.S."/>
            <person name="Zhou Z."/>
            <person name="Hsiao Y.Y."/>
            <person name="Wu W.L."/>
            <person name="Chen Y.Y."/>
            <person name="Lin Y.F."/>
            <person name="Hsu J.L."/>
            <person name="Li C.Y."/>
            <person name="Wang Z.W."/>
            <person name="Zhao X."/>
            <person name="Zhong W.Y."/>
            <person name="Ma X.K."/>
            <person name="Ma L."/>
            <person name="Huang J."/>
            <person name="Chen G.Z."/>
            <person name="Huang M.Z."/>
            <person name="Huang L."/>
            <person name="Peng D.H."/>
            <person name="Luo Y.B."/>
            <person name="Zou S.Q."/>
            <person name="Chen S.P."/>
            <person name="Lan S."/>
            <person name="Tsai W.C."/>
            <person name="Van de Peer Y."/>
            <person name="Liu Z.J."/>
        </authorList>
    </citation>
    <scope>NUCLEOTIDE SEQUENCE [LARGE SCALE GENOMIC DNA]</scope>
    <source>
        <strain evidence="4">Lor288</strain>
    </source>
</reference>
<evidence type="ECO:0000313" key="5">
    <source>
        <dbReference type="Proteomes" id="UP001412067"/>
    </source>
</evidence>
<evidence type="ECO:0000259" key="3">
    <source>
        <dbReference type="Pfam" id="PF16135"/>
    </source>
</evidence>
<proteinExistence type="predicted"/>
<dbReference type="EMBL" id="JBBWWR010000012">
    <property type="protein sequence ID" value="KAK8959302.1"/>
    <property type="molecule type" value="Genomic_DNA"/>
</dbReference>
<sequence length="136" mass="14995">MAHYLSCWSVRLIVLDYDIVSGIAGGCSVFCIVGPVMVGADYQEWARVWTLVGRRSSGFPWDGPGPNGQPKQVVSSLKFEKHGGSRSHNQNAHISLENGISLYVLSKELTNVSLDSLGRMIAEKFGYPTIMKDYKD</sequence>
<dbReference type="Pfam" id="PF16135">
    <property type="entry name" value="TDBD"/>
    <property type="match status" value="1"/>
</dbReference>